<keyword evidence="3" id="KW-1185">Reference proteome</keyword>
<dbReference type="OrthoDB" id="239433at2"/>
<sequence length="335" mass="37284">MTIRNLAACLLPMLMISSAPAQTDREASDVGSRYEDDAWYDVSEWFDGNDYNPTDEAIGRWDDERFDFYDKQTSSDSDNDDEMVSSEEFYGEDYDDGYATYQDNDGDGNYESMSRYHDTDGDYLHDSYATYNDDDGDGMYDTYDFSQIAGENAVHRSNVAQTTQKGLSGKAHKVSGTVEETKMVKRFGEVSLLVNAKTDGGKSMWVDFGDGGRSLQLFQGDSFTAYGPVVKRGNKDVLVATMIERDGKQREIQRTGRRFTGTVQSTRKANVKGNEHLVVKLDTEDGKKVTVDMGDPAAAKDLKEGSKVTVTGVPVKVGDRVILIADSNRTQKQNK</sequence>
<dbReference type="EMBL" id="ANOG01000801">
    <property type="protein sequence ID" value="EMI17410.1"/>
    <property type="molecule type" value="Genomic_DNA"/>
</dbReference>
<feature type="signal peptide" evidence="1">
    <location>
        <begin position="1"/>
        <end position="21"/>
    </location>
</feature>
<dbReference type="Proteomes" id="UP000011991">
    <property type="component" value="Unassembled WGS sequence"/>
</dbReference>
<accession>M5RDF4</accession>
<evidence type="ECO:0000313" key="2">
    <source>
        <dbReference type="EMBL" id="EMI17410.1"/>
    </source>
</evidence>
<name>M5RDF4_9BACT</name>
<keyword evidence="1" id="KW-0732">Signal</keyword>
<feature type="chain" id="PRO_5004070550" evidence="1">
    <location>
        <begin position="22"/>
        <end position="335"/>
    </location>
</feature>
<organism evidence="2 3">
    <name type="scientific">Rhodopirellula maiorica SM1</name>
    <dbReference type="NCBI Taxonomy" id="1265738"/>
    <lineage>
        <taxon>Bacteria</taxon>
        <taxon>Pseudomonadati</taxon>
        <taxon>Planctomycetota</taxon>
        <taxon>Planctomycetia</taxon>
        <taxon>Pirellulales</taxon>
        <taxon>Pirellulaceae</taxon>
        <taxon>Novipirellula</taxon>
    </lineage>
</organism>
<dbReference type="AlphaFoldDB" id="M5RDF4"/>
<gene>
    <name evidence="2" type="ORF">RMSM_05639</name>
</gene>
<dbReference type="PATRIC" id="fig|1265738.3.peg.5639"/>
<protein>
    <submittedName>
        <fullName evidence="2">Signal peptide protein</fullName>
    </submittedName>
</protein>
<evidence type="ECO:0000313" key="3">
    <source>
        <dbReference type="Proteomes" id="UP000011991"/>
    </source>
</evidence>
<evidence type="ECO:0000256" key="1">
    <source>
        <dbReference type="SAM" id="SignalP"/>
    </source>
</evidence>
<comment type="caution">
    <text evidence="2">The sequence shown here is derived from an EMBL/GenBank/DDBJ whole genome shotgun (WGS) entry which is preliminary data.</text>
</comment>
<dbReference type="RefSeq" id="WP_008703757.1">
    <property type="nucleotide sequence ID" value="NZ_ANOG01000801.1"/>
</dbReference>
<reference evidence="2 3" key="1">
    <citation type="journal article" date="2013" name="Mar. Genomics">
        <title>Expression of sulfatases in Rhodopirellula baltica and the diversity of sulfatases in the genus Rhodopirellula.</title>
        <authorList>
            <person name="Wegner C.E."/>
            <person name="Richter-Heitmann T."/>
            <person name="Klindworth A."/>
            <person name="Klockow C."/>
            <person name="Richter M."/>
            <person name="Achstetter T."/>
            <person name="Glockner F.O."/>
            <person name="Harder J."/>
        </authorList>
    </citation>
    <scope>NUCLEOTIDE SEQUENCE [LARGE SCALE GENOMIC DNA]</scope>
    <source>
        <strain evidence="2 3">SM1</strain>
    </source>
</reference>
<proteinExistence type="predicted"/>